<dbReference type="Pfam" id="PF01266">
    <property type="entry name" value="DAO"/>
    <property type="match status" value="1"/>
</dbReference>
<keyword evidence="4" id="KW-1185">Reference proteome</keyword>
<organism evidence="3 4">
    <name type="scientific">Marinomonas colpomeniae</name>
    <dbReference type="NCBI Taxonomy" id="2774408"/>
    <lineage>
        <taxon>Bacteria</taxon>
        <taxon>Pseudomonadati</taxon>
        <taxon>Pseudomonadota</taxon>
        <taxon>Gammaproteobacteria</taxon>
        <taxon>Oceanospirillales</taxon>
        <taxon>Oceanospirillaceae</taxon>
        <taxon>Marinomonas</taxon>
    </lineage>
</organism>
<sequence>MDILTINDEIGKYPNSYYAGTAKLPDSYPQAEGEISADVCVVGGGFSGLSAALHLARQGMNVVLLEANRLGSGASGRNGGQVGTGQRVEQIELEKKVGMEQAQTLWDMSLESVQLVKDLISESEADCKFVNGIIHANHRQRYTKETEHFVEHMSRVYGYDQFRFLDETAIKEEIGSPDYHSGCLDLGSGHINPLLYVFALVKLVENSGVTIYEQSRMTQYTKGDEVKIQTDKAVVKAKYAVFGLNGYHNNIDPSLVSNVMPINNFICATEPLSDDLAQSLIRNNYGVADSRFVINYFRLSEDNRLLFGGGESYGYKFPADIKAKTRKPMLEIFPNLKDTRIDYAWGGTLGITMSRLPHFERVDNNILSVAGFSGHGIAMATLAGKMAAETISIQATTFDFMAQLPSATFPGGVLLRQPLLVSAMLWYSMLDKL</sequence>
<comment type="caution">
    <text evidence="3">The sequence shown here is derived from an EMBL/GenBank/DDBJ whole genome shotgun (WGS) entry which is preliminary data.</text>
</comment>
<evidence type="ECO:0000256" key="1">
    <source>
        <dbReference type="ARBA" id="ARBA00023002"/>
    </source>
</evidence>
<dbReference type="Gene3D" id="3.50.50.60">
    <property type="entry name" value="FAD/NAD(P)-binding domain"/>
    <property type="match status" value="1"/>
</dbReference>
<dbReference type="RefSeq" id="WP_191593945.1">
    <property type="nucleotide sequence ID" value="NZ_JACYFC010000002.1"/>
</dbReference>
<dbReference type="PRINTS" id="PR00420">
    <property type="entry name" value="RNGMNOXGNASE"/>
</dbReference>
<evidence type="ECO:0000313" key="3">
    <source>
        <dbReference type="EMBL" id="MBD5770550.1"/>
    </source>
</evidence>
<dbReference type="InterPro" id="IPR036188">
    <property type="entry name" value="FAD/NAD-bd_sf"/>
</dbReference>
<dbReference type="EMBL" id="JACYFC010000002">
    <property type="protein sequence ID" value="MBD5770550.1"/>
    <property type="molecule type" value="Genomic_DNA"/>
</dbReference>
<dbReference type="PANTHER" id="PTHR13847:SF281">
    <property type="entry name" value="FAD DEPENDENT OXIDOREDUCTASE DOMAIN-CONTAINING PROTEIN"/>
    <property type="match status" value="1"/>
</dbReference>
<accession>A0ABR8NWW9</accession>
<gene>
    <name evidence="3" type="ORF">IF202_05770</name>
</gene>
<protein>
    <submittedName>
        <fullName evidence="3">FAD-binding oxidoreductase</fullName>
    </submittedName>
</protein>
<proteinExistence type="predicted"/>
<dbReference type="SUPFAM" id="SSF51905">
    <property type="entry name" value="FAD/NAD(P)-binding domain"/>
    <property type="match status" value="1"/>
</dbReference>
<dbReference type="Proteomes" id="UP000604161">
    <property type="component" value="Unassembled WGS sequence"/>
</dbReference>
<keyword evidence="1" id="KW-0560">Oxidoreductase</keyword>
<name>A0ABR8NWW9_9GAMM</name>
<dbReference type="Gene3D" id="3.30.9.10">
    <property type="entry name" value="D-Amino Acid Oxidase, subunit A, domain 2"/>
    <property type="match status" value="1"/>
</dbReference>
<evidence type="ECO:0000259" key="2">
    <source>
        <dbReference type="Pfam" id="PF01266"/>
    </source>
</evidence>
<reference evidence="3 4" key="1">
    <citation type="submission" date="2020-09" db="EMBL/GenBank/DDBJ databases">
        <title>Marinomonas sp. nov., isolated from the cysticercosis algae of Qingdao, China.</title>
        <authorList>
            <person name="Sun X."/>
        </authorList>
    </citation>
    <scope>NUCLEOTIDE SEQUENCE [LARGE SCALE GENOMIC DNA]</scope>
    <source>
        <strain evidence="3 4">SM2066</strain>
    </source>
</reference>
<dbReference type="PANTHER" id="PTHR13847">
    <property type="entry name" value="SARCOSINE DEHYDROGENASE-RELATED"/>
    <property type="match status" value="1"/>
</dbReference>
<evidence type="ECO:0000313" key="4">
    <source>
        <dbReference type="Proteomes" id="UP000604161"/>
    </source>
</evidence>
<feature type="domain" description="FAD dependent oxidoreductase" evidence="2">
    <location>
        <begin position="38"/>
        <end position="389"/>
    </location>
</feature>
<dbReference type="InterPro" id="IPR006076">
    <property type="entry name" value="FAD-dep_OxRdtase"/>
</dbReference>